<evidence type="ECO:0000256" key="1">
    <source>
        <dbReference type="SAM" id="MobiDB-lite"/>
    </source>
</evidence>
<dbReference type="InterPro" id="IPR044978">
    <property type="entry name" value="GRV2/DNAJC13"/>
</dbReference>
<dbReference type="GO" id="GO:0007032">
    <property type="term" value="P:endosome organization"/>
    <property type="evidence" value="ECO:0007669"/>
    <property type="project" value="InterPro"/>
</dbReference>
<dbReference type="InterPro" id="IPR011989">
    <property type="entry name" value="ARM-like"/>
</dbReference>
<dbReference type="Gene3D" id="1.25.10.10">
    <property type="entry name" value="Leucine-rich Repeat Variant"/>
    <property type="match status" value="1"/>
</dbReference>
<proteinExistence type="predicted"/>
<evidence type="ECO:0000313" key="2">
    <source>
        <dbReference type="EMBL" id="CAG6656956.1"/>
    </source>
</evidence>
<reference evidence="2" key="1">
    <citation type="submission" date="2021-05" db="EMBL/GenBank/DDBJ databases">
        <authorList>
            <person name="Alioto T."/>
            <person name="Alioto T."/>
            <person name="Gomez Garrido J."/>
        </authorList>
    </citation>
    <scope>NUCLEOTIDE SEQUENCE</scope>
</reference>
<dbReference type="GO" id="GO:2000641">
    <property type="term" value="P:regulation of early endosome to late endosome transport"/>
    <property type="evidence" value="ECO:0007669"/>
    <property type="project" value="InterPro"/>
</dbReference>
<dbReference type="PANTHER" id="PTHR36983:SF2">
    <property type="entry name" value="DNAJ HOMOLOG SUBFAMILY C MEMBER 13"/>
    <property type="match status" value="1"/>
</dbReference>
<accession>A0A8D8RVA4</accession>
<dbReference type="InterPro" id="IPR016024">
    <property type="entry name" value="ARM-type_fold"/>
</dbReference>
<name>A0A8D8RVA4_9HEMI</name>
<dbReference type="SUPFAM" id="SSF48371">
    <property type="entry name" value="ARM repeat"/>
    <property type="match status" value="1"/>
</dbReference>
<organism evidence="2">
    <name type="scientific">Cacopsylla melanoneura</name>
    <dbReference type="NCBI Taxonomy" id="428564"/>
    <lineage>
        <taxon>Eukaryota</taxon>
        <taxon>Metazoa</taxon>
        <taxon>Ecdysozoa</taxon>
        <taxon>Arthropoda</taxon>
        <taxon>Hexapoda</taxon>
        <taxon>Insecta</taxon>
        <taxon>Pterygota</taxon>
        <taxon>Neoptera</taxon>
        <taxon>Paraneoptera</taxon>
        <taxon>Hemiptera</taxon>
        <taxon>Sternorrhyncha</taxon>
        <taxon>Psylloidea</taxon>
        <taxon>Psyllidae</taxon>
        <taxon>Psyllinae</taxon>
        <taxon>Cacopsylla</taxon>
    </lineage>
</organism>
<feature type="compositionally biased region" description="Polar residues" evidence="1">
    <location>
        <begin position="666"/>
        <end position="675"/>
    </location>
</feature>
<dbReference type="GO" id="GO:0006898">
    <property type="term" value="P:receptor-mediated endocytosis"/>
    <property type="evidence" value="ECO:0007669"/>
    <property type="project" value="TreeGrafter"/>
</dbReference>
<dbReference type="EMBL" id="HBUF01186785">
    <property type="protein sequence ID" value="CAG6656956.1"/>
    <property type="molecule type" value="Transcribed_RNA"/>
</dbReference>
<dbReference type="PANTHER" id="PTHR36983">
    <property type="entry name" value="DNAJ HOMOLOG SUBFAMILY C MEMBER 13"/>
    <property type="match status" value="1"/>
</dbReference>
<protein>
    <submittedName>
        <fullName evidence="2">DnaJ homolog subfamily C member 13</fullName>
    </submittedName>
</protein>
<dbReference type="AlphaFoldDB" id="A0A8D8RVA4"/>
<feature type="region of interest" description="Disordered" evidence="1">
    <location>
        <begin position="649"/>
        <end position="675"/>
    </location>
</feature>
<dbReference type="GO" id="GO:0010008">
    <property type="term" value="C:endosome membrane"/>
    <property type="evidence" value="ECO:0007669"/>
    <property type="project" value="TreeGrafter"/>
</dbReference>
<sequence>MRDTSLVWSLLRAMFSYDYTLAECEVERSEDQNQQELSNSLARLSVKACSRLAGSPDSPSSCMELFSRLLTPHLARELVNDNADQLLKLLTSNVRTPTLIWNNTTRAQLTEILETNLANNSNATVPLSVRYASHSDELVVGGVFIRVYNEMPSHQIEDSKTFVLDLLSYLKSVGDPSVCDKSTVDDIVSVLTALHNVIVNNTGLELQCIGHFSVFPALLCLGEVTLRFLSTVSRAHDVIADMTLTPGLVTRLLMTLHDAPAPQTLELTLDALTPLVSHASTVKEMLARGGYLFLLDILCNCAQVSLRVRGAELLARLCNDKLSGPRVRLALDHFLPPTLTDSLREAPASSIGLFDSEQENPELLWNQNQRVQLQSNVRVMCTQLYENIRRDPLAPSTPLPSPPPVLNTRETVVGGVYLRLFAQNTGWNLRKPKLFLSALLDEALRVMGDTPLDNNLLDLVSKCLLGLLQAQPNLIDLVPSLGHIPRLCCQLSSSPLPVSKSIVATLHVLSLSESCVASMSQVDCIGPIKYVLTSHQSLLSLTAETLARIFAAKKDKIVKQAIDADLITVVLGLLGGGSGQGGSGPVKAHLVKALKSMAQSGLYGGFVSATLDKSSVWSAYKTQNHDLFIGSTTSNAYLTGVPATAGYLTQGANTPMPSSPPPLVPNTQQQPDLLS</sequence>